<protein>
    <submittedName>
        <fullName evidence="1">Uncharacterized protein</fullName>
    </submittedName>
</protein>
<organism evidence="1 2">
    <name type="scientific">Paenibacillus agilis</name>
    <dbReference type="NCBI Taxonomy" id="3020863"/>
    <lineage>
        <taxon>Bacteria</taxon>
        <taxon>Bacillati</taxon>
        <taxon>Bacillota</taxon>
        <taxon>Bacilli</taxon>
        <taxon>Bacillales</taxon>
        <taxon>Paenibacillaceae</taxon>
        <taxon>Paenibacillus</taxon>
    </lineage>
</organism>
<evidence type="ECO:0000313" key="1">
    <source>
        <dbReference type="EMBL" id="TVX85630.1"/>
    </source>
</evidence>
<dbReference type="EMBL" id="VNJK01000007">
    <property type="protein sequence ID" value="TVX85630.1"/>
    <property type="molecule type" value="Genomic_DNA"/>
</dbReference>
<keyword evidence="2" id="KW-1185">Reference proteome</keyword>
<reference evidence="1 2" key="1">
    <citation type="submission" date="2019-07" db="EMBL/GenBank/DDBJ databases">
        <authorList>
            <person name="Kim J."/>
        </authorList>
    </citation>
    <scope>NUCLEOTIDE SEQUENCE [LARGE SCALE GENOMIC DNA]</scope>
    <source>
        <strain evidence="1 2">N4</strain>
    </source>
</reference>
<name>A0A559IDM8_9BACL</name>
<proteinExistence type="predicted"/>
<dbReference type="RefSeq" id="WP_144995189.1">
    <property type="nucleotide sequence ID" value="NZ_VNJK01000007.1"/>
</dbReference>
<dbReference type="AlphaFoldDB" id="A0A559IDM8"/>
<gene>
    <name evidence="1" type="ORF">FPZ44_25090</name>
</gene>
<accession>A0A559IDM8</accession>
<comment type="caution">
    <text evidence="1">The sequence shown here is derived from an EMBL/GenBank/DDBJ whole genome shotgun (WGS) entry which is preliminary data.</text>
</comment>
<evidence type="ECO:0000313" key="2">
    <source>
        <dbReference type="Proteomes" id="UP000318102"/>
    </source>
</evidence>
<sequence>MPKKRIGQVSVTDSTTKVKVGVLVELSPTAYTRFTEACQKYGGQTDFIQNSIEFYTAYSEDGYVKKRDVLLRLDQIENYLHLWSEKKVDYVERSTDFNSTEQYQQANEILPLENDNTSHVPKEVSVESQQRATLTAFLGNALNP</sequence>
<dbReference type="Proteomes" id="UP000318102">
    <property type="component" value="Unassembled WGS sequence"/>
</dbReference>